<evidence type="ECO:0000313" key="3">
    <source>
        <dbReference type="Proteomes" id="UP001168877"/>
    </source>
</evidence>
<accession>A0AA39RMV9</accession>
<proteinExistence type="predicted"/>
<evidence type="ECO:0000313" key="2">
    <source>
        <dbReference type="EMBL" id="KAK0575789.1"/>
    </source>
</evidence>
<dbReference type="Proteomes" id="UP001168877">
    <property type="component" value="Unassembled WGS sequence"/>
</dbReference>
<reference evidence="2" key="2">
    <citation type="submission" date="2023-06" db="EMBL/GenBank/DDBJ databases">
        <authorList>
            <person name="Swenson N.G."/>
            <person name="Wegrzyn J.L."/>
            <person name="Mcevoy S.L."/>
        </authorList>
    </citation>
    <scope>NUCLEOTIDE SEQUENCE</scope>
    <source>
        <strain evidence="2">NS2018</strain>
        <tissue evidence="2">Leaf</tissue>
    </source>
</reference>
<feature type="region of interest" description="Disordered" evidence="1">
    <location>
        <begin position="1"/>
        <end position="22"/>
    </location>
</feature>
<sequence>MSHAPQTEGSNAPETDHGEDDFKVQVLNQEFFSEMIRQTASQNDIDLSCNLDTTTWKENMLSIPNSAMENYKEIVENR</sequence>
<gene>
    <name evidence="2" type="ORF">LWI29_007109</name>
</gene>
<comment type="caution">
    <text evidence="2">The sequence shown here is derived from an EMBL/GenBank/DDBJ whole genome shotgun (WGS) entry which is preliminary data.</text>
</comment>
<dbReference type="EMBL" id="JAUESC010000386">
    <property type="protein sequence ID" value="KAK0575789.1"/>
    <property type="molecule type" value="Genomic_DNA"/>
</dbReference>
<reference evidence="2" key="1">
    <citation type="journal article" date="2022" name="Plant J.">
        <title>Strategies of tolerance reflected in two North American maple genomes.</title>
        <authorList>
            <person name="McEvoy S.L."/>
            <person name="Sezen U.U."/>
            <person name="Trouern-Trend A."/>
            <person name="McMahon S.M."/>
            <person name="Schaberg P.G."/>
            <person name="Yang J."/>
            <person name="Wegrzyn J.L."/>
            <person name="Swenson N.G."/>
        </authorList>
    </citation>
    <scope>NUCLEOTIDE SEQUENCE</scope>
    <source>
        <strain evidence="2">NS2018</strain>
    </source>
</reference>
<name>A0AA39RMV9_ACESA</name>
<evidence type="ECO:0000256" key="1">
    <source>
        <dbReference type="SAM" id="MobiDB-lite"/>
    </source>
</evidence>
<protein>
    <submittedName>
        <fullName evidence="2">Uncharacterized protein</fullName>
    </submittedName>
</protein>
<feature type="compositionally biased region" description="Polar residues" evidence="1">
    <location>
        <begin position="1"/>
        <end position="13"/>
    </location>
</feature>
<organism evidence="2 3">
    <name type="scientific">Acer saccharum</name>
    <name type="common">Sugar maple</name>
    <dbReference type="NCBI Taxonomy" id="4024"/>
    <lineage>
        <taxon>Eukaryota</taxon>
        <taxon>Viridiplantae</taxon>
        <taxon>Streptophyta</taxon>
        <taxon>Embryophyta</taxon>
        <taxon>Tracheophyta</taxon>
        <taxon>Spermatophyta</taxon>
        <taxon>Magnoliopsida</taxon>
        <taxon>eudicotyledons</taxon>
        <taxon>Gunneridae</taxon>
        <taxon>Pentapetalae</taxon>
        <taxon>rosids</taxon>
        <taxon>malvids</taxon>
        <taxon>Sapindales</taxon>
        <taxon>Sapindaceae</taxon>
        <taxon>Hippocastanoideae</taxon>
        <taxon>Acereae</taxon>
        <taxon>Acer</taxon>
    </lineage>
</organism>
<dbReference type="AlphaFoldDB" id="A0AA39RMV9"/>
<keyword evidence="3" id="KW-1185">Reference proteome</keyword>